<feature type="transmembrane region" description="Helical" evidence="2">
    <location>
        <begin position="174"/>
        <end position="195"/>
    </location>
</feature>
<name>A0A1I0JDY4_9FIRM</name>
<keyword evidence="2" id="KW-0812">Transmembrane</keyword>
<keyword evidence="2" id="KW-1133">Transmembrane helix</keyword>
<dbReference type="Proteomes" id="UP000198508">
    <property type="component" value="Unassembled WGS sequence"/>
</dbReference>
<protein>
    <recommendedName>
        <fullName evidence="5">ATPase involved in DNA repair</fullName>
    </recommendedName>
</protein>
<feature type="transmembrane region" description="Helical" evidence="2">
    <location>
        <begin position="147"/>
        <end position="168"/>
    </location>
</feature>
<sequence>MGQAITDYGKFLAEARDAVDSLNCDQNTYDQLAAEEIRLERELEAAKKAVADNISQTTRKRRDEISSDYDQEIGKGQERLKKARAKREKEKNRGMKERIADETSELREHNRELKLQMRTMFQQAGVPGLCNSTFYYALFYPRGLKEILIFLAFILVCFLAIPCGLYFLIPARKIWYLVAIYFIDVVLFGGLYVMVGNRTKMRHHDVLKKGRAIRNTLRSNGKKIRVITHTIQKDGNEDLYDLKKYDDEIAAVELELSEITERKKSALNAFETVTKTIIADEIAGNNRAHIEEMEGRHKEALQAVRELEAKIKAQRIHITDTYGPYLGREFLQPEKLSELSRLIQSGTASNISEAIEMCKNS</sequence>
<accession>A0A1I0JDY4</accession>
<keyword evidence="4" id="KW-1185">Reference proteome</keyword>
<dbReference type="RefSeq" id="WP_092368804.1">
    <property type="nucleotide sequence ID" value="NZ_DAINWJ010000223.1"/>
</dbReference>
<keyword evidence="1" id="KW-0175">Coiled coil</keyword>
<dbReference type="AlphaFoldDB" id="A0A1I0JDY4"/>
<evidence type="ECO:0000313" key="3">
    <source>
        <dbReference type="EMBL" id="SEU08313.1"/>
    </source>
</evidence>
<keyword evidence="2" id="KW-0472">Membrane</keyword>
<dbReference type="STRING" id="460384.SAMN05216313_1296"/>
<organism evidence="3 4">
    <name type="scientific">Enterocloster lavalensis</name>
    <dbReference type="NCBI Taxonomy" id="460384"/>
    <lineage>
        <taxon>Bacteria</taxon>
        <taxon>Bacillati</taxon>
        <taxon>Bacillota</taxon>
        <taxon>Clostridia</taxon>
        <taxon>Lachnospirales</taxon>
        <taxon>Lachnospiraceae</taxon>
        <taxon>Enterocloster</taxon>
    </lineage>
</organism>
<feature type="coiled-coil region" evidence="1">
    <location>
        <begin position="73"/>
        <end position="119"/>
    </location>
</feature>
<evidence type="ECO:0000313" key="4">
    <source>
        <dbReference type="Proteomes" id="UP000198508"/>
    </source>
</evidence>
<evidence type="ECO:0008006" key="5">
    <source>
        <dbReference type="Google" id="ProtNLM"/>
    </source>
</evidence>
<evidence type="ECO:0000256" key="1">
    <source>
        <dbReference type="SAM" id="Coils"/>
    </source>
</evidence>
<reference evidence="4" key="1">
    <citation type="submission" date="2016-10" db="EMBL/GenBank/DDBJ databases">
        <authorList>
            <person name="Varghese N."/>
            <person name="Submissions S."/>
        </authorList>
    </citation>
    <scope>NUCLEOTIDE SEQUENCE [LARGE SCALE GENOMIC DNA]</scope>
    <source>
        <strain evidence="4">NLAE-zl-G277</strain>
    </source>
</reference>
<evidence type="ECO:0000256" key="2">
    <source>
        <dbReference type="SAM" id="Phobius"/>
    </source>
</evidence>
<gene>
    <name evidence="3" type="ORF">SAMN05216313_1296</name>
</gene>
<proteinExistence type="predicted"/>
<feature type="coiled-coil region" evidence="1">
    <location>
        <begin position="242"/>
        <end position="317"/>
    </location>
</feature>
<dbReference type="EMBL" id="FOIM01000029">
    <property type="protein sequence ID" value="SEU08313.1"/>
    <property type="molecule type" value="Genomic_DNA"/>
</dbReference>